<dbReference type="SUPFAM" id="SSF111347">
    <property type="entry name" value="Rap/Ran-GAP"/>
    <property type="match status" value="1"/>
</dbReference>
<protein>
    <submittedName>
        <fullName evidence="5">Rap-GAP domain-containing protein</fullName>
    </submittedName>
</protein>
<dbReference type="PANTHER" id="PTHR10063">
    <property type="entry name" value="TUBERIN"/>
    <property type="match status" value="1"/>
</dbReference>
<dbReference type="FunFam" id="3.40.50.11210:FF:000001">
    <property type="entry name" value="Ral GTPase-activating protein subunit alpha-1 isoform 1"/>
    <property type="match status" value="1"/>
</dbReference>
<dbReference type="GO" id="GO:0005634">
    <property type="term" value="C:nucleus"/>
    <property type="evidence" value="ECO:0007669"/>
    <property type="project" value="InterPro"/>
</dbReference>
<dbReference type="InterPro" id="IPR035974">
    <property type="entry name" value="Rap/Ran-GAP_sf"/>
</dbReference>
<dbReference type="GO" id="GO:0005096">
    <property type="term" value="F:GTPase activator activity"/>
    <property type="evidence" value="ECO:0007669"/>
    <property type="project" value="UniProtKB-KW"/>
</dbReference>
<dbReference type="WBParaSite" id="MBELARI_LOCUS10915">
    <property type="protein sequence ID" value="MBELARI_LOCUS10915"/>
    <property type="gene ID" value="MBELARI_LOCUS10915"/>
</dbReference>
<dbReference type="InterPro" id="IPR000331">
    <property type="entry name" value="Rap/Ran_GAP_dom"/>
</dbReference>
<reference evidence="5" key="1">
    <citation type="submission" date="2024-02" db="UniProtKB">
        <authorList>
            <consortium name="WormBaseParasite"/>
        </authorList>
    </citation>
    <scope>IDENTIFICATION</scope>
</reference>
<dbReference type="Pfam" id="PF02145">
    <property type="entry name" value="Rap_GAP"/>
    <property type="match status" value="1"/>
</dbReference>
<dbReference type="InterPro" id="IPR027107">
    <property type="entry name" value="Tuberin/Ral-act_asu"/>
</dbReference>
<dbReference type="Gene3D" id="3.40.50.11210">
    <property type="entry name" value="Rap/Ran-GAP"/>
    <property type="match status" value="1"/>
</dbReference>
<organism evidence="4 5">
    <name type="scientific">Mesorhabditis belari</name>
    <dbReference type="NCBI Taxonomy" id="2138241"/>
    <lineage>
        <taxon>Eukaryota</taxon>
        <taxon>Metazoa</taxon>
        <taxon>Ecdysozoa</taxon>
        <taxon>Nematoda</taxon>
        <taxon>Chromadorea</taxon>
        <taxon>Rhabditida</taxon>
        <taxon>Rhabditina</taxon>
        <taxon>Rhabditomorpha</taxon>
        <taxon>Rhabditoidea</taxon>
        <taxon>Rhabditidae</taxon>
        <taxon>Mesorhabditinae</taxon>
        <taxon>Mesorhabditis</taxon>
    </lineage>
</organism>
<sequence length="1290" mass="143516">MFARKQKSSDMLQSIQRFSDVHRDPISRVKHLKLLLDSLNVHEKRQLIDDYSFETFHLVDELLLQTEISGNPQAAIEAESGLWTLEQLLCLAPELVGNGWQLHAIESLLKKAIYPHNLLAVRKIAIRLFLIWYQELAVFGKTTPDLDRVFQCLLPYFPLRNGGSTELILQEYCQSAGTVQWTSQSSQTSTSSGGKLTAKERAQMLQVYLDKFLEYCTRETTRIEWNDESHRLECAKFILDKVISLYIHETFPDLETNGVDVFGGWEGAGDSAETLDTADPVIIARYWLIRWINNVAGVTISSNNGTVHPGLMLFHQALFSCAAATNTLLSLQREAMQLPLPCNNVIHKVVSVLAAWLTQQEIPRFVASGAVTADSCSLLVLHVLLSFFHSPYLKQPGDRAQSATSIAFTILKACRDLICRKQLPQPLSTRFWNELIARLCDAGIDVCSSADRFAQETAAAFASTILSAMVIVRAIRGVEVDDKIWDNVHNVFAHGIWMPIATQWAKIAHAVTRAMILHATHVDIFTKEEIEQNAQTPPIPARRGIRSENFGRSMVEPQGEPSPTGGVGDEANSVATDDSADDVVFIDTDDITRNVQTWDGDTTRWICVWKRVMCLLGPQSKGAAVVAVDTIGQTIQHLLTVGLNTLAHWLCSRLLIVPSSILPQCVAPFVHVLSSNKSPPQLQAHILSSLIGLLGSAEQSVVSQLPSMSPRHLSILSPHLLQALPRLSHAPSSDLLKALVLLCGEHSTVESLLLRNLSQADLTLPLYLLCLNALALLIVQRADIELMQRVVDCLRNHRLCAKLLPTFCSSVLPLARFGMSSAVLETLRACAGALRDERMRTEVEWQLVSLCMEGRRREAPNVLCGVLADRQQILEGAMVTLSGQWPLPGFSAAKWNSIDMPLSPSNTINRQEVAFVDRKKVIISVAKNGLCELTCRTPINKHVWSIDQYSLERNQSTAVTDWLKREVAKGRRGGRDGGGILGTMEDPLDALFTRELTPVQPATSLDSESWLQLIQTSKRTPQSLNALHSPPKALPSSRLLEWRSFAATMGFVSAASEVPVNFARDLRHLDSTGAREVHKFAVIYVPPGPMEKQAILSTATHSADFEKFINELGWEVKIGKNHEGYTGGLAVDSLANYWAMPDSEVIFHVSTKLDGEATSKIRHLGNDEVHIVWNENPQRYRRDIIATKFCDVLLIVEAADEHNYRVRIETQSPLEFGPLFDGALVGRSELAYLVRTTAINASRAYRLVRDEHARPLRHRETVFSLDTKRHVHPTHLCEAINSLYIPTMVA</sequence>
<name>A0AAF3EAG3_9BILA</name>
<keyword evidence="4" id="KW-1185">Reference proteome</keyword>
<proteinExistence type="predicted"/>
<feature type="domain" description="Rap-GAP" evidence="3">
    <location>
        <begin position="1066"/>
        <end position="1266"/>
    </location>
</feature>
<dbReference type="SUPFAM" id="SSF48371">
    <property type="entry name" value="ARM repeat"/>
    <property type="match status" value="1"/>
</dbReference>
<accession>A0AAF3EAG3</accession>
<dbReference type="Proteomes" id="UP000887575">
    <property type="component" value="Unassembled WGS sequence"/>
</dbReference>
<dbReference type="PROSITE" id="PS50085">
    <property type="entry name" value="RAPGAP"/>
    <property type="match status" value="1"/>
</dbReference>
<evidence type="ECO:0000259" key="3">
    <source>
        <dbReference type="PROSITE" id="PS50085"/>
    </source>
</evidence>
<feature type="region of interest" description="Disordered" evidence="2">
    <location>
        <begin position="552"/>
        <end position="571"/>
    </location>
</feature>
<evidence type="ECO:0000313" key="4">
    <source>
        <dbReference type="Proteomes" id="UP000887575"/>
    </source>
</evidence>
<dbReference type="GO" id="GO:0005737">
    <property type="term" value="C:cytoplasm"/>
    <property type="evidence" value="ECO:0007669"/>
    <property type="project" value="TreeGrafter"/>
</dbReference>
<evidence type="ECO:0000313" key="5">
    <source>
        <dbReference type="WBParaSite" id="MBELARI_LOCUS10915"/>
    </source>
</evidence>
<dbReference type="PANTHER" id="PTHR10063:SF11">
    <property type="entry name" value="RHO GTPASE-ACTIVATING PROTEIN CG5521-RELATED"/>
    <property type="match status" value="1"/>
</dbReference>
<evidence type="ECO:0000256" key="1">
    <source>
        <dbReference type="ARBA" id="ARBA00022468"/>
    </source>
</evidence>
<keyword evidence="1" id="KW-0343">GTPase activation</keyword>
<dbReference type="InterPro" id="IPR016024">
    <property type="entry name" value="ARM-type_fold"/>
</dbReference>
<evidence type="ECO:0000256" key="2">
    <source>
        <dbReference type="SAM" id="MobiDB-lite"/>
    </source>
</evidence>
<dbReference type="GO" id="GO:0051056">
    <property type="term" value="P:regulation of small GTPase mediated signal transduction"/>
    <property type="evidence" value="ECO:0007669"/>
    <property type="project" value="InterPro"/>
</dbReference>